<dbReference type="Proteomes" id="UP000033930">
    <property type="component" value="Unassembled WGS sequence"/>
</dbReference>
<evidence type="ECO:0000313" key="1">
    <source>
        <dbReference type="EMBL" id="KKS00078.1"/>
    </source>
</evidence>
<accession>A0A0G0YIB7</accession>
<sequence length="88" mass="10205">MQVSFTPAFVRQLKSLPKKLQDEVFEKTELLGNSENHEKLKVHKLKGRLSGRYSFSVDYATRIVFCYLKTKPKEACLLAIGDHEVYEK</sequence>
<dbReference type="EMBL" id="LCAW01000001">
    <property type="protein sequence ID" value="KKS00078.1"/>
    <property type="molecule type" value="Genomic_DNA"/>
</dbReference>
<comment type="caution">
    <text evidence="1">The sequence shown here is derived from an EMBL/GenBank/DDBJ whole genome shotgun (WGS) entry which is preliminary data.</text>
</comment>
<organism evidence="1 2">
    <name type="scientific">Candidatus Uhrbacteria bacterium GW2011_GWC1_41_20</name>
    <dbReference type="NCBI Taxonomy" id="1618983"/>
    <lineage>
        <taxon>Bacteria</taxon>
        <taxon>Candidatus Uhriibacteriota</taxon>
    </lineage>
</organism>
<reference evidence="1 2" key="1">
    <citation type="journal article" date="2015" name="Nature">
        <title>rRNA introns, odd ribosomes, and small enigmatic genomes across a large radiation of phyla.</title>
        <authorList>
            <person name="Brown C.T."/>
            <person name="Hug L.A."/>
            <person name="Thomas B.C."/>
            <person name="Sharon I."/>
            <person name="Castelle C.J."/>
            <person name="Singh A."/>
            <person name="Wilkins M.J."/>
            <person name="Williams K.H."/>
            <person name="Banfield J.F."/>
        </authorList>
    </citation>
    <scope>NUCLEOTIDE SEQUENCE [LARGE SCALE GENOMIC DNA]</scope>
</reference>
<name>A0A0G0YIB7_9BACT</name>
<dbReference type="InterPro" id="IPR035093">
    <property type="entry name" value="RelE/ParE_toxin_dom_sf"/>
</dbReference>
<dbReference type="Gene3D" id="3.30.2310.20">
    <property type="entry name" value="RelE-like"/>
    <property type="match status" value="1"/>
</dbReference>
<gene>
    <name evidence="1" type="ORF">UU50_C0001G0061</name>
</gene>
<dbReference type="AlphaFoldDB" id="A0A0G0YIB7"/>
<protein>
    <submittedName>
        <fullName evidence="1">Plasmid stabilization system</fullName>
    </submittedName>
</protein>
<dbReference type="SUPFAM" id="SSF143011">
    <property type="entry name" value="RelE-like"/>
    <property type="match status" value="1"/>
</dbReference>
<proteinExistence type="predicted"/>
<evidence type="ECO:0000313" key="2">
    <source>
        <dbReference type="Proteomes" id="UP000033930"/>
    </source>
</evidence>